<name>A0A4Y2R6C4_ARAVE</name>
<reference evidence="1 2" key="1">
    <citation type="journal article" date="2019" name="Sci. Rep.">
        <title>Orb-weaving spider Araneus ventricosus genome elucidates the spidroin gene catalogue.</title>
        <authorList>
            <person name="Kono N."/>
            <person name="Nakamura H."/>
            <person name="Ohtoshi R."/>
            <person name="Moran D.A.P."/>
            <person name="Shinohara A."/>
            <person name="Yoshida Y."/>
            <person name="Fujiwara M."/>
            <person name="Mori M."/>
            <person name="Tomita M."/>
            <person name="Arakawa K."/>
        </authorList>
    </citation>
    <scope>NUCLEOTIDE SEQUENCE [LARGE SCALE GENOMIC DNA]</scope>
</reference>
<proteinExistence type="predicted"/>
<organism evidence="1 2">
    <name type="scientific">Araneus ventricosus</name>
    <name type="common">Orbweaver spider</name>
    <name type="synonym">Epeira ventricosa</name>
    <dbReference type="NCBI Taxonomy" id="182803"/>
    <lineage>
        <taxon>Eukaryota</taxon>
        <taxon>Metazoa</taxon>
        <taxon>Ecdysozoa</taxon>
        <taxon>Arthropoda</taxon>
        <taxon>Chelicerata</taxon>
        <taxon>Arachnida</taxon>
        <taxon>Araneae</taxon>
        <taxon>Araneomorphae</taxon>
        <taxon>Entelegynae</taxon>
        <taxon>Araneoidea</taxon>
        <taxon>Araneidae</taxon>
        <taxon>Araneus</taxon>
    </lineage>
</organism>
<gene>
    <name evidence="1" type="ORF">AVEN_212771_1</name>
</gene>
<protein>
    <submittedName>
        <fullName evidence="1">Uncharacterized protein</fullName>
    </submittedName>
</protein>
<keyword evidence="2" id="KW-1185">Reference proteome</keyword>
<sequence length="98" mass="11408">MITVLNLVEICDCCRSQVEDVRLELVEPTPTFVDQNPQHSITEEDSYWIWRLRLLGHLDENTGAQLRWEYTLGLSQTSYLNTSYTKDILFQPGKCTRA</sequence>
<dbReference type="EMBL" id="BGPR01015961">
    <property type="protein sequence ID" value="GBN71304.1"/>
    <property type="molecule type" value="Genomic_DNA"/>
</dbReference>
<evidence type="ECO:0000313" key="2">
    <source>
        <dbReference type="Proteomes" id="UP000499080"/>
    </source>
</evidence>
<dbReference type="AlphaFoldDB" id="A0A4Y2R6C4"/>
<evidence type="ECO:0000313" key="1">
    <source>
        <dbReference type="EMBL" id="GBN71304.1"/>
    </source>
</evidence>
<dbReference type="Proteomes" id="UP000499080">
    <property type="component" value="Unassembled WGS sequence"/>
</dbReference>
<accession>A0A4Y2R6C4</accession>
<comment type="caution">
    <text evidence="1">The sequence shown here is derived from an EMBL/GenBank/DDBJ whole genome shotgun (WGS) entry which is preliminary data.</text>
</comment>